<evidence type="ECO:0000313" key="3">
    <source>
        <dbReference type="EMBL" id="RDY29190.1"/>
    </source>
</evidence>
<gene>
    <name evidence="3" type="ORF">CHL78_002470</name>
</gene>
<dbReference type="PROSITE" id="PS51462">
    <property type="entry name" value="NUDIX"/>
    <property type="match status" value="1"/>
</dbReference>
<comment type="caution">
    <text evidence="3">The sequence shown here is derived from an EMBL/GenBank/DDBJ whole genome shotgun (WGS) entry which is preliminary data.</text>
</comment>
<dbReference type="EMBL" id="NOJY02000003">
    <property type="protein sequence ID" value="RDY29190.1"/>
    <property type="molecule type" value="Genomic_DNA"/>
</dbReference>
<keyword evidence="3" id="KW-0378">Hydrolase</keyword>
<accession>A0A371J8T2</accession>
<dbReference type="Proteomes" id="UP000215694">
    <property type="component" value="Unassembled WGS sequence"/>
</dbReference>
<dbReference type="Pfam" id="PF00293">
    <property type="entry name" value="NUDIX"/>
    <property type="match status" value="1"/>
</dbReference>
<dbReference type="RefSeq" id="WP_094368161.1">
    <property type="nucleotide sequence ID" value="NZ_NOJY02000003.1"/>
</dbReference>
<dbReference type="Gene3D" id="3.90.79.10">
    <property type="entry name" value="Nucleoside Triphosphate Pyrophosphohydrolase"/>
    <property type="match status" value="1"/>
</dbReference>
<name>A0A371J8T2_9FIRM</name>
<dbReference type="OrthoDB" id="1848782at2"/>
<dbReference type="SUPFAM" id="SSF55811">
    <property type="entry name" value="Nudix"/>
    <property type="match status" value="1"/>
</dbReference>
<dbReference type="InterPro" id="IPR015797">
    <property type="entry name" value="NUDIX_hydrolase-like_dom_sf"/>
</dbReference>
<evidence type="ECO:0000259" key="2">
    <source>
        <dbReference type="PROSITE" id="PS51462"/>
    </source>
</evidence>
<proteinExistence type="inferred from homology"/>
<organism evidence="3 4">
    <name type="scientific">Romboutsia weinsteinii</name>
    <dbReference type="NCBI Taxonomy" id="2020949"/>
    <lineage>
        <taxon>Bacteria</taxon>
        <taxon>Bacillati</taxon>
        <taxon>Bacillota</taxon>
        <taxon>Clostridia</taxon>
        <taxon>Peptostreptococcales</taxon>
        <taxon>Peptostreptococcaceae</taxon>
        <taxon>Romboutsia</taxon>
    </lineage>
</organism>
<dbReference type="InterPro" id="IPR000086">
    <property type="entry name" value="NUDIX_hydrolase_dom"/>
</dbReference>
<dbReference type="AlphaFoldDB" id="A0A371J8T2"/>
<keyword evidence="4" id="KW-1185">Reference proteome</keyword>
<evidence type="ECO:0000313" key="4">
    <source>
        <dbReference type="Proteomes" id="UP000215694"/>
    </source>
</evidence>
<dbReference type="PANTHER" id="PTHR43736">
    <property type="entry name" value="ADP-RIBOSE PYROPHOSPHATASE"/>
    <property type="match status" value="1"/>
</dbReference>
<comment type="similarity">
    <text evidence="1">Belongs to the Nudix hydrolase family.</text>
</comment>
<dbReference type="PANTHER" id="PTHR43736:SF1">
    <property type="entry name" value="DIHYDRONEOPTERIN TRIPHOSPHATE DIPHOSPHATASE"/>
    <property type="match status" value="1"/>
</dbReference>
<protein>
    <submittedName>
        <fullName evidence="3">NUDIX hydrolase</fullName>
    </submittedName>
</protein>
<sequence length="149" mass="17028">MIVRHCAGGVVFYANKVLILKNDRNEWTLPKGKIYENGLPVDSAVKRVAEETGAIAKVLDVAGDTMYEFYSRSRQQEVCNAVVWYIMESNESKYILKDEFKEGGFFKVKEAVEMLTHSKEKSLVELSYKKYKEIKKKGSEDQSLAVNCK</sequence>
<reference evidence="3 4" key="1">
    <citation type="journal article" date="2017" name="Genome Announc.">
        <title>Draft Genome Sequence of Romboutsia weinsteinii sp. nov. Strain CCRI-19649(T) Isolated from Surface Water.</title>
        <authorList>
            <person name="Maheux A.F."/>
            <person name="Boudreau D.K."/>
            <person name="Berube E."/>
            <person name="Boissinot M."/>
            <person name="Cantin P."/>
            <person name="Raymond F."/>
            <person name="Corbeil J."/>
            <person name="Omar R.F."/>
            <person name="Bergeron M.G."/>
        </authorList>
    </citation>
    <scope>NUCLEOTIDE SEQUENCE [LARGE SCALE GENOMIC DNA]</scope>
    <source>
        <strain evidence="3 4">CCRI-19649</strain>
    </source>
</reference>
<evidence type="ECO:0000256" key="1">
    <source>
        <dbReference type="ARBA" id="ARBA00005582"/>
    </source>
</evidence>
<feature type="domain" description="Nudix hydrolase" evidence="2">
    <location>
        <begin position="2"/>
        <end position="129"/>
    </location>
</feature>
<dbReference type="GO" id="GO:0016787">
    <property type="term" value="F:hydrolase activity"/>
    <property type="evidence" value="ECO:0007669"/>
    <property type="project" value="UniProtKB-KW"/>
</dbReference>